<evidence type="ECO:0000313" key="5">
    <source>
        <dbReference type="Proteomes" id="UP000295560"/>
    </source>
</evidence>
<dbReference type="RefSeq" id="WP_207908878.1">
    <property type="nucleotide sequence ID" value="NZ_SMFZ01000002.1"/>
</dbReference>
<evidence type="ECO:0000256" key="1">
    <source>
        <dbReference type="ARBA" id="ARBA00010062"/>
    </source>
</evidence>
<name>A0A4R1HP49_PSEEN</name>
<protein>
    <submittedName>
        <fullName evidence="4">ABC-type branched-subunit amino acid transport system substrate-binding protein</fullName>
    </submittedName>
</protein>
<dbReference type="CDD" id="cd06331">
    <property type="entry name" value="PBP1_AmiC-like"/>
    <property type="match status" value="1"/>
</dbReference>
<dbReference type="Pfam" id="PF13458">
    <property type="entry name" value="Peripla_BP_6"/>
    <property type="match status" value="1"/>
</dbReference>
<dbReference type="InterPro" id="IPR028082">
    <property type="entry name" value="Peripla_BP_I"/>
</dbReference>
<dbReference type="PANTHER" id="PTHR47628:SF1">
    <property type="entry name" value="ALIPHATIC AMIDASE EXPRESSION-REGULATING PROTEIN"/>
    <property type="match status" value="1"/>
</dbReference>
<organism evidence="4 5">
    <name type="scientific">Pseudonocardia endophytica</name>
    <dbReference type="NCBI Taxonomy" id="401976"/>
    <lineage>
        <taxon>Bacteria</taxon>
        <taxon>Bacillati</taxon>
        <taxon>Actinomycetota</taxon>
        <taxon>Actinomycetes</taxon>
        <taxon>Pseudonocardiales</taxon>
        <taxon>Pseudonocardiaceae</taxon>
        <taxon>Pseudonocardia</taxon>
    </lineage>
</organism>
<comment type="caution">
    <text evidence="4">The sequence shown here is derived from an EMBL/GenBank/DDBJ whole genome shotgun (WGS) entry which is preliminary data.</text>
</comment>
<keyword evidence="5" id="KW-1185">Reference proteome</keyword>
<evidence type="ECO:0000256" key="2">
    <source>
        <dbReference type="ARBA" id="ARBA00022729"/>
    </source>
</evidence>
<evidence type="ECO:0000313" key="4">
    <source>
        <dbReference type="EMBL" id="TCK21499.1"/>
    </source>
</evidence>
<accession>A0A4R1HP49</accession>
<dbReference type="InterPro" id="IPR028081">
    <property type="entry name" value="Leu-bd"/>
</dbReference>
<dbReference type="AlphaFoldDB" id="A0A4R1HP49"/>
<reference evidence="4 5" key="1">
    <citation type="submission" date="2019-03" db="EMBL/GenBank/DDBJ databases">
        <title>Sequencing the genomes of 1000 actinobacteria strains.</title>
        <authorList>
            <person name="Klenk H.-P."/>
        </authorList>
    </citation>
    <scope>NUCLEOTIDE SEQUENCE [LARGE SCALE GENOMIC DNA]</scope>
    <source>
        <strain evidence="4 5">DSM 44969</strain>
    </source>
</reference>
<dbReference type="PANTHER" id="PTHR47628">
    <property type="match status" value="1"/>
</dbReference>
<dbReference type="SUPFAM" id="SSF53822">
    <property type="entry name" value="Periplasmic binding protein-like I"/>
    <property type="match status" value="1"/>
</dbReference>
<sequence>MEAVAVSVEEFASAPPDVVFDRFGAGPEAGWLFGAVCDRVTAGAVVTLRPPIGSSGPVEIVGRISDVRRPHALTITHDLPWRGRIRLRFDRAPGGTRIRLHAEIDERGLEWLMRRQGLAVPPGAATGPRIGLISSRSGSGGLFASASQNVATLAVEEINDDGGVDGRPVELLVGDDATDPATGALEARRLVRAGCRVIVLMTTSATYDAVSAALQGSGVLVVQPHMNEGGGESRLRLRFGERPAAQLATAVLPLQRAAGGRRWFLAGNDYVWPRSVHAAARAVLPRHGGQLVGERYAPLGTTDFAPIVEAVAASGADIVLNTFVGADSAAFERECHAMGLRDRAVSLAPAIDEATLERIGARAGSGIHGVSGYFQHLDTERNTSLLRRYRRTFGPWAPPLSSLSESVFEAIHMWAAAARRARTTEPGPVADAMRAGRYELPRGTVVLDETDTVAPPLHLAAATGATFGSMRSG</sequence>
<feature type="domain" description="Leucine-binding protein" evidence="3">
    <location>
        <begin position="129"/>
        <end position="451"/>
    </location>
</feature>
<keyword evidence="2" id="KW-0732">Signal</keyword>
<dbReference type="Proteomes" id="UP000295560">
    <property type="component" value="Unassembled WGS sequence"/>
</dbReference>
<dbReference type="Gene3D" id="3.40.50.2300">
    <property type="match status" value="2"/>
</dbReference>
<comment type="similarity">
    <text evidence="1">Belongs to the leucine-binding protein family.</text>
</comment>
<dbReference type="SUPFAM" id="SSF55961">
    <property type="entry name" value="Bet v1-like"/>
    <property type="match status" value="1"/>
</dbReference>
<evidence type="ECO:0000259" key="3">
    <source>
        <dbReference type="Pfam" id="PF13458"/>
    </source>
</evidence>
<dbReference type="EMBL" id="SMFZ01000002">
    <property type="protein sequence ID" value="TCK21499.1"/>
    <property type="molecule type" value="Genomic_DNA"/>
</dbReference>
<proteinExistence type="inferred from homology"/>
<gene>
    <name evidence="4" type="ORF">EV378_5487</name>
</gene>